<evidence type="ECO:0000259" key="2">
    <source>
        <dbReference type="Pfam" id="PF02834"/>
    </source>
</evidence>
<sequence>MSRALWAGAAGGTAELCLLAARADAAARRAGAPMSEPRHRYRPHLTPARDRKGAHVDLQPYAEALRGFEGGAWEVGELALVHSRLPVSREPPAPGGAGAPGERPSYETIARCRLGRSWRGHDPPGDGTVGGGR</sequence>
<feature type="region of interest" description="Disordered" evidence="1">
    <location>
        <begin position="29"/>
        <end position="54"/>
    </location>
</feature>
<reference evidence="3 4" key="1">
    <citation type="submission" date="2018-07" db="EMBL/GenBank/DDBJ databases">
        <title>Streptomyces species from bats.</title>
        <authorList>
            <person name="Dunlap C."/>
        </authorList>
    </citation>
    <scope>NUCLEOTIDE SEQUENCE [LARGE SCALE GENOMIC DNA]</scope>
    <source>
        <strain evidence="3 4">AC230</strain>
    </source>
</reference>
<dbReference type="EMBL" id="QQNA01000034">
    <property type="protein sequence ID" value="RDG39027.1"/>
    <property type="molecule type" value="Genomic_DNA"/>
</dbReference>
<dbReference type="Pfam" id="PF02834">
    <property type="entry name" value="LigT_PEase"/>
    <property type="match status" value="1"/>
</dbReference>
<dbReference type="Proteomes" id="UP000253741">
    <property type="component" value="Unassembled WGS sequence"/>
</dbReference>
<dbReference type="SUPFAM" id="SSF55144">
    <property type="entry name" value="LigT-like"/>
    <property type="match status" value="1"/>
</dbReference>
<protein>
    <recommendedName>
        <fullName evidence="2">Phosphoesterase HXTX domain-containing protein</fullName>
    </recommendedName>
</protein>
<dbReference type="RefSeq" id="WP_114622635.1">
    <property type="nucleotide sequence ID" value="NZ_QQNA01000034.1"/>
</dbReference>
<dbReference type="InterPro" id="IPR009097">
    <property type="entry name" value="Cyclic_Pdiesterase"/>
</dbReference>
<organism evidence="3 4">
    <name type="scientific">Streptomyces corynorhini</name>
    <dbReference type="NCBI Taxonomy" id="2282652"/>
    <lineage>
        <taxon>Bacteria</taxon>
        <taxon>Bacillati</taxon>
        <taxon>Actinomycetota</taxon>
        <taxon>Actinomycetes</taxon>
        <taxon>Kitasatosporales</taxon>
        <taxon>Streptomycetaceae</taxon>
        <taxon>Streptomyces</taxon>
    </lineage>
</organism>
<dbReference type="InterPro" id="IPR014051">
    <property type="entry name" value="Phosphoesterase_HXTX"/>
</dbReference>
<accession>A0A370BB36</accession>
<evidence type="ECO:0000313" key="3">
    <source>
        <dbReference type="EMBL" id="RDG39027.1"/>
    </source>
</evidence>
<evidence type="ECO:0000313" key="4">
    <source>
        <dbReference type="Proteomes" id="UP000253741"/>
    </source>
</evidence>
<proteinExistence type="predicted"/>
<name>A0A370BB36_9ACTN</name>
<comment type="caution">
    <text evidence="3">The sequence shown here is derived from an EMBL/GenBank/DDBJ whole genome shotgun (WGS) entry which is preliminary data.</text>
</comment>
<feature type="region of interest" description="Disordered" evidence="1">
    <location>
        <begin position="86"/>
        <end position="133"/>
    </location>
</feature>
<keyword evidence="4" id="KW-1185">Reference proteome</keyword>
<dbReference type="AlphaFoldDB" id="A0A370BB36"/>
<evidence type="ECO:0000256" key="1">
    <source>
        <dbReference type="SAM" id="MobiDB-lite"/>
    </source>
</evidence>
<dbReference type="Gene3D" id="3.90.1140.10">
    <property type="entry name" value="Cyclic phosphodiesterase"/>
    <property type="match status" value="1"/>
</dbReference>
<gene>
    <name evidence="3" type="ORF">DVH02_05990</name>
</gene>
<dbReference type="OrthoDB" id="9787070at2"/>
<feature type="domain" description="Phosphoesterase HXTX" evidence="2">
    <location>
        <begin position="15"/>
        <end position="86"/>
    </location>
</feature>